<organism evidence="2 3">
    <name type="scientific">Ancylostoma ceylanicum</name>
    <dbReference type="NCBI Taxonomy" id="53326"/>
    <lineage>
        <taxon>Eukaryota</taxon>
        <taxon>Metazoa</taxon>
        <taxon>Ecdysozoa</taxon>
        <taxon>Nematoda</taxon>
        <taxon>Chromadorea</taxon>
        <taxon>Rhabditida</taxon>
        <taxon>Rhabditina</taxon>
        <taxon>Rhabditomorpha</taxon>
        <taxon>Strongyloidea</taxon>
        <taxon>Ancylostomatidae</taxon>
        <taxon>Ancylostomatinae</taxon>
        <taxon>Ancylostoma</taxon>
    </lineage>
</organism>
<name>A0A016W7Z2_9BILA</name>
<evidence type="ECO:0000313" key="3">
    <source>
        <dbReference type="Proteomes" id="UP000024635"/>
    </source>
</evidence>
<sequence>MKRAGDRYSPGCLLERRQQGVTLHGMRCGYGSSRNIHTIHNWFIYGFFLMEKLVILEGIVVIGMPHHSNGPSG</sequence>
<keyword evidence="1" id="KW-0472">Membrane</keyword>
<feature type="transmembrane region" description="Helical" evidence="1">
    <location>
        <begin position="42"/>
        <end position="64"/>
    </location>
</feature>
<evidence type="ECO:0000313" key="2">
    <source>
        <dbReference type="EMBL" id="EYC35098.1"/>
    </source>
</evidence>
<keyword evidence="1" id="KW-0812">Transmembrane</keyword>
<accession>A0A016W7Z2</accession>
<evidence type="ECO:0000256" key="1">
    <source>
        <dbReference type="SAM" id="Phobius"/>
    </source>
</evidence>
<reference evidence="3" key="1">
    <citation type="journal article" date="2015" name="Nat. Genet.">
        <title>The genome and transcriptome of the zoonotic hookworm Ancylostoma ceylanicum identify infection-specific gene families.</title>
        <authorList>
            <person name="Schwarz E.M."/>
            <person name="Hu Y."/>
            <person name="Antoshechkin I."/>
            <person name="Miller M.M."/>
            <person name="Sternberg P.W."/>
            <person name="Aroian R.V."/>
        </authorList>
    </citation>
    <scope>NUCLEOTIDE SEQUENCE</scope>
    <source>
        <strain evidence="3">HY135</strain>
    </source>
</reference>
<comment type="caution">
    <text evidence="2">The sequence shown here is derived from an EMBL/GenBank/DDBJ whole genome shotgun (WGS) entry which is preliminary data.</text>
</comment>
<keyword evidence="3" id="KW-1185">Reference proteome</keyword>
<keyword evidence="1" id="KW-1133">Transmembrane helix</keyword>
<gene>
    <name evidence="2" type="primary">Acey_s1151.g3695</name>
    <name evidence="2" type="ORF">Y032_1151g3695</name>
</gene>
<dbReference type="EMBL" id="JARK01000750">
    <property type="protein sequence ID" value="EYC35098.1"/>
    <property type="molecule type" value="Genomic_DNA"/>
</dbReference>
<proteinExistence type="predicted"/>
<protein>
    <submittedName>
        <fullName evidence="2">Uncharacterized protein</fullName>
    </submittedName>
</protein>
<dbReference type="AlphaFoldDB" id="A0A016W7Z2"/>
<dbReference type="Proteomes" id="UP000024635">
    <property type="component" value="Unassembled WGS sequence"/>
</dbReference>